<keyword evidence="1" id="KW-0812">Transmembrane</keyword>
<dbReference type="AlphaFoldDB" id="C0P4Z0"/>
<keyword evidence="1" id="KW-1133">Transmembrane helix</keyword>
<feature type="transmembrane region" description="Helical" evidence="1">
    <location>
        <begin position="12"/>
        <end position="31"/>
    </location>
</feature>
<protein>
    <submittedName>
        <fullName evidence="2">Uncharacterized protein</fullName>
    </submittedName>
</protein>
<keyword evidence="1" id="KW-0472">Membrane</keyword>
<reference evidence="2" key="1">
    <citation type="journal article" date="2009" name="PLoS Genet.">
        <title>Sequencing, mapping, and analysis of 27,455 maize full-length cDNAs.</title>
        <authorList>
            <person name="Soderlund C."/>
            <person name="Descour A."/>
            <person name="Kudrna D."/>
            <person name="Bomhoff M."/>
            <person name="Boyd L."/>
            <person name="Currie J."/>
            <person name="Angelova A."/>
            <person name="Collura K."/>
            <person name="Wissotski M."/>
            <person name="Ashley E."/>
            <person name="Morrow D."/>
            <person name="Fernandes J."/>
            <person name="Walbot V."/>
            <person name="Yu Y."/>
        </authorList>
    </citation>
    <scope>NUCLEOTIDE SEQUENCE</scope>
    <source>
        <strain evidence="2">B73</strain>
    </source>
</reference>
<reference evidence="2" key="2">
    <citation type="submission" date="2012-06" db="EMBL/GenBank/DDBJ databases">
        <authorList>
            <person name="Yu Y."/>
            <person name="Currie J."/>
            <person name="Lomeli R."/>
            <person name="Angelova A."/>
            <person name="Collura K."/>
            <person name="Wissotski M."/>
            <person name="Campos D."/>
            <person name="Kudrna D."/>
            <person name="Golser W."/>
            <person name="Ashely E."/>
            <person name="Descour A."/>
            <person name="Fernandes J."/>
            <person name="Soderlund C."/>
            <person name="Walbot V."/>
        </authorList>
    </citation>
    <scope>NUCLEOTIDE SEQUENCE</scope>
    <source>
        <strain evidence="2">B73</strain>
    </source>
</reference>
<dbReference type="EMBL" id="BT063359">
    <property type="protein sequence ID" value="ACN28056.1"/>
    <property type="molecule type" value="mRNA"/>
</dbReference>
<evidence type="ECO:0000256" key="1">
    <source>
        <dbReference type="SAM" id="Phobius"/>
    </source>
</evidence>
<proteinExistence type="evidence at transcript level"/>
<evidence type="ECO:0000313" key="2">
    <source>
        <dbReference type="EMBL" id="ACN28056.1"/>
    </source>
</evidence>
<organism evidence="2">
    <name type="scientific">Zea mays</name>
    <name type="common">Maize</name>
    <dbReference type="NCBI Taxonomy" id="4577"/>
    <lineage>
        <taxon>Eukaryota</taxon>
        <taxon>Viridiplantae</taxon>
        <taxon>Streptophyta</taxon>
        <taxon>Embryophyta</taxon>
        <taxon>Tracheophyta</taxon>
        <taxon>Spermatophyta</taxon>
        <taxon>Magnoliopsida</taxon>
        <taxon>Liliopsida</taxon>
        <taxon>Poales</taxon>
        <taxon>Poaceae</taxon>
        <taxon>PACMAD clade</taxon>
        <taxon>Panicoideae</taxon>
        <taxon>Andropogonodae</taxon>
        <taxon>Andropogoneae</taxon>
        <taxon>Tripsacinae</taxon>
        <taxon>Zea</taxon>
    </lineage>
</organism>
<name>C0P4Z0_MAIZE</name>
<accession>C0P4Z0</accession>
<sequence>MSTSHEVTVIQFVRLIYILFFLVHVCIYIYYSRRIGSDGLRTSAKAPAAMAPASPRCCLCLCSFSSFLYSSYSFSPVDTTSVTVASVYSADSPYPPAASCSSSFLWWNRWWWWCFSSAMDNETS</sequence>